<dbReference type="NCBIfam" id="TIGR00552">
    <property type="entry name" value="nadE"/>
    <property type="match status" value="1"/>
</dbReference>
<dbReference type="InterPro" id="IPR036526">
    <property type="entry name" value="C-N_Hydrolase_sf"/>
</dbReference>
<dbReference type="Pfam" id="PF02540">
    <property type="entry name" value="NAD_synthase"/>
    <property type="match status" value="1"/>
</dbReference>
<dbReference type="GO" id="GO:0005524">
    <property type="term" value="F:ATP binding"/>
    <property type="evidence" value="ECO:0007669"/>
    <property type="project" value="UniProtKB-UniRule"/>
</dbReference>
<dbReference type="PANTHER" id="PTHR23090">
    <property type="entry name" value="NH 3 /GLUTAMINE-DEPENDENT NAD + SYNTHETASE"/>
    <property type="match status" value="1"/>
</dbReference>
<dbReference type="InterPro" id="IPR022310">
    <property type="entry name" value="NAD/GMP_synthase"/>
</dbReference>
<keyword evidence="8" id="KW-0315">Glutamine amidotransferase</keyword>
<dbReference type="OrthoDB" id="9803818at2"/>
<dbReference type="GO" id="GO:0009435">
    <property type="term" value="P:NAD+ biosynthetic process"/>
    <property type="evidence" value="ECO:0007669"/>
    <property type="project" value="UniProtKB-UniRule"/>
</dbReference>
<evidence type="ECO:0000256" key="3">
    <source>
        <dbReference type="ARBA" id="ARBA00022840"/>
    </source>
</evidence>
<dbReference type="SUPFAM" id="SSF56317">
    <property type="entry name" value="Carbon-nitrogen hydrolase"/>
    <property type="match status" value="1"/>
</dbReference>
<dbReference type="FunFam" id="3.40.50.620:FF:000106">
    <property type="entry name" value="Glutamine-dependent NAD(+) synthetase"/>
    <property type="match status" value="1"/>
</dbReference>
<keyword evidence="4 5" id="KW-0520">NAD</keyword>
<protein>
    <recommendedName>
        <fullName evidence="5">Glutamine-dependent NAD(+) synthetase</fullName>
        <ecNumber evidence="5">6.3.5.1</ecNumber>
    </recommendedName>
    <alternativeName>
        <fullName evidence="5">NAD(+) synthase [glutamine-hydrolyzing]</fullName>
    </alternativeName>
</protein>
<keyword evidence="1 5" id="KW-0436">Ligase</keyword>
<name>A0A060RET5_9BACT</name>
<comment type="catalytic activity">
    <reaction evidence="5">
        <text>deamido-NAD(+) + L-glutamine + ATP + H2O = L-glutamate + AMP + diphosphate + NAD(+) + H(+)</text>
        <dbReference type="Rhea" id="RHEA:24384"/>
        <dbReference type="ChEBI" id="CHEBI:15377"/>
        <dbReference type="ChEBI" id="CHEBI:15378"/>
        <dbReference type="ChEBI" id="CHEBI:29985"/>
        <dbReference type="ChEBI" id="CHEBI:30616"/>
        <dbReference type="ChEBI" id="CHEBI:33019"/>
        <dbReference type="ChEBI" id="CHEBI:57540"/>
        <dbReference type="ChEBI" id="CHEBI:58359"/>
        <dbReference type="ChEBI" id="CHEBI:58437"/>
        <dbReference type="ChEBI" id="CHEBI:456215"/>
        <dbReference type="EC" id="6.3.5.1"/>
    </reaction>
</comment>
<dbReference type="SUPFAM" id="SSF52402">
    <property type="entry name" value="Adenine nucleotide alpha hydrolases-like"/>
    <property type="match status" value="1"/>
</dbReference>
<organism evidence="8 9">
    <name type="scientific">Mucinivorans hirudinis</name>
    <dbReference type="NCBI Taxonomy" id="1433126"/>
    <lineage>
        <taxon>Bacteria</taxon>
        <taxon>Pseudomonadati</taxon>
        <taxon>Bacteroidota</taxon>
        <taxon>Bacteroidia</taxon>
        <taxon>Bacteroidales</taxon>
        <taxon>Rikenellaceae</taxon>
        <taxon>Mucinivorans</taxon>
    </lineage>
</organism>
<accession>A0A060RET5</accession>
<reference evidence="8 9" key="1">
    <citation type="journal article" date="2015" name="Genome Announc.">
        <title>Complete Genome Sequence of the Novel Leech Symbiont Mucinivorans hirudinis M3T.</title>
        <authorList>
            <person name="Nelson M.C."/>
            <person name="Bomar L."/>
            <person name="Graf J."/>
        </authorList>
    </citation>
    <scope>NUCLEOTIDE SEQUENCE [LARGE SCALE GENOMIC DNA]</scope>
    <source>
        <strain evidence="9">M3</strain>
    </source>
</reference>
<evidence type="ECO:0000256" key="5">
    <source>
        <dbReference type="PIRNR" id="PIRNR006630"/>
    </source>
</evidence>
<dbReference type="eggNOG" id="COG0171">
    <property type="taxonomic scope" value="Bacteria"/>
</dbReference>
<dbReference type="Gene3D" id="3.40.50.620">
    <property type="entry name" value="HUPs"/>
    <property type="match status" value="1"/>
</dbReference>
<keyword evidence="8" id="KW-0808">Transferase</keyword>
<dbReference type="STRING" id="1433126.BN938_2944"/>
<evidence type="ECO:0000256" key="4">
    <source>
        <dbReference type="ARBA" id="ARBA00023027"/>
    </source>
</evidence>
<proteinExistence type="inferred from homology"/>
<dbReference type="GO" id="GO:0004359">
    <property type="term" value="F:glutaminase activity"/>
    <property type="evidence" value="ECO:0007669"/>
    <property type="project" value="InterPro"/>
</dbReference>
<dbReference type="GO" id="GO:0003952">
    <property type="term" value="F:NAD+ synthase (glutamine-hydrolyzing) activity"/>
    <property type="evidence" value="ECO:0007669"/>
    <property type="project" value="UniProtKB-UniRule"/>
</dbReference>
<dbReference type="PANTHER" id="PTHR23090:SF9">
    <property type="entry name" value="GLUTAMINE-DEPENDENT NAD(+) SYNTHETASE"/>
    <property type="match status" value="1"/>
</dbReference>
<dbReference type="Proteomes" id="UP000027616">
    <property type="component" value="Chromosome I"/>
</dbReference>
<dbReference type="GO" id="GO:0016740">
    <property type="term" value="F:transferase activity"/>
    <property type="evidence" value="ECO:0007669"/>
    <property type="project" value="UniProtKB-KW"/>
</dbReference>
<dbReference type="InterPro" id="IPR003694">
    <property type="entry name" value="NAD_synthase"/>
</dbReference>
<evidence type="ECO:0000256" key="6">
    <source>
        <dbReference type="RuleBase" id="RU003811"/>
    </source>
</evidence>
<gene>
    <name evidence="8" type="ORF">BN938_2944</name>
</gene>
<sequence length="464" mass="51048">MKITLAQQNYLVGDVRGNLKKIIDVVQQSDAPVVVFPEGALTGSPLYELDMSAQVERALVELATIAPSKEIFIGLYEYTIAYIAGGEIQIIDNNWVQVGDVALFFESNHYYHGAPYENLRHWETEARDMQLTVVCLNQVGASTDTIFYGGSVVCFADGKSVMFPLWQECVRTLDLSVSQSEIVDWRGKTEQTHQALLLAIRDYFAKSGFGQAMVALSGGIDSAVVVALAVEALGAENVRVVLLPSAFSSEHSVADSLEMVRRCGIRHDVINIEPIVERSLESLRDVFKGTSVGLAEENIQARIRLMLTMAICNKTGDIMLNTSNKSEAAVGYGTLYGDTSGALGIIADLYKTEVYELADHINRVSGNLIPQNIIDKAPSAELRPGQKDSDSLPEYHVLDAILYQLIEQGSGEEELYGKFDKEVVDRVVKLVNSSDFKRKQLPPAVRLSGRTFGVEYVMPIVKKV</sequence>
<dbReference type="HOGENOM" id="CLU_022313_2_0_10"/>
<dbReference type="InterPro" id="IPR014729">
    <property type="entry name" value="Rossmann-like_a/b/a_fold"/>
</dbReference>
<evidence type="ECO:0000256" key="1">
    <source>
        <dbReference type="ARBA" id="ARBA00022598"/>
    </source>
</evidence>
<dbReference type="CDD" id="cd00553">
    <property type="entry name" value="NAD_synthase"/>
    <property type="match status" value="1"/>
</dbReference>
<comment type="similarity">
    <text evidence="5">In the C-terminal section; belongs to the NAD synthetase family.</text>
</comment>
<evidence type="ECO:0000256" key="2">
    <source>
        <dbReference type="ARBA" id="ARBA00022741"/>
    </source>
</evidence>
<dbReference type="EC" id="6.3.5.1" evidence="5"/>
<dbReference type="PIRSF" id="PIRSF006630">
    <property type="entry name" value="NADS_GAT"/>
    <property type="match status" value="1"/>
</dbReference>
<dbReference type="InterPro" id="IPR014445">
    <property type="entry name" value="Gln-dep_NAD_synthase"/>
</dbReference>
<dbReference type="UniPathway" id="UPA00253">
    <property type="reaction ID" value="UER00334"/>
</dbReference>
<keyword evidence="3 5" id="KW-0067">ATP-binding</keyword>
<keyword evidence="2 5" id="KW-0547">Nucleotide-binding</keyword>
<evidence type="ECO:0000313" key="9">
    <source>
        <dbReference type="Proteomes" id="UP000027616"/>
    </source>
</evidence>
<dbReference type="Gene3D" id="3.60.110.10">
    <property type="entry name" value="Carbon-nitrogen hydrolase"/>
    <property type="match status" value="1"/>
</dbReference>
<dbReference type="PATRIC" id="fig|1433126.3.peg.2914"/>
<dbReference type="GO" id="GO:0005737">
    <property type="term" value="C:cytoplasm"/>
    <property type="evidence" value="ECO:0007669"/>
    <property type="project" value="InterPro"/>
</dbReference>
<evidence type="ECO:0000259" key="7">
    <source>
        <dbReference type="Pfam" id="PF02540"/>
    </source>
</evidence>
<feature type="domain" description="NAD/GMP synthase" evidence="7">
    <location>
        <begin position="195"/>
        <end position="440"/>
    </location>
</feature>
<dbReference type="EMBL" id="HG934468">
    <property type="protein sequence ID" value="CDN33009.1"/>
    <property type="molecule type" value="Genomic_DNA"/>
</dbReference>
<comment type="similarity">
    <text evidence="6">Belongs to the NAD synthetase family.</text>
</comment>
<dbReference type="AlphaFoldDB" id="A0A060RET5"/>
<keyword evidence="9" id="KW-1185">Reference proteome</keyword>
<comment type="pathway">
    <text evidence="5">Cofactor biosynthesis; NAD(+) biosynthesis; NAD(+) from deamido-NAD(+) (L-Gln route): step 1/1.</text>
</comment>
<evidence type="ECO:0000313" key="8">
    <source>
        <dbReference type="EMBL" id="CDN33009.1"/>
    </source>
</evidence>
<dbReference type="KEGG" id="rbc:BN938_2944"/>